<dbReference type="Proteomes" id="UP001595999">
    <property type="component" value="Unassembled WGS sequence"/>
</dbReference>
<dbReference type="SUPFAM" id="SSF47336">
    <property type="entry name" value="ACP-like"/>
    <property type="match status" value="1"/>
</dbReference>
<evidence type="ECO:0000256" key="3">
    <source>
        <dbReference type="ARBA" id="ARBA00022553"/>
    </source>
</evidence>
<comment type="cofactor">
    <cofactor evidence="1">
        <name>pantetheine 4'-phosphate</name>
        <dbReference type="ChEBI" id="CHEBI:47942"/>
    </cofactor>
</comment>
<evidence type="ECO:0000313" key="5">
    <source>
        <dbReference type="EMBL" id="MFC4491184.1"/>
    </source>
</evidence>
<dbReference type="InterPro" id="IPR001242">
    <property type="entry name" value="Condensation_dom"/>
</dbReference>
<dbReference type="PANTHER" id="PTHR45527">
    <property type="entry name" value="NONRIBOSOMAL PEPTIDE SYNTHETASE"/>
    <property type="match status" value="1"/>
</dbReference>
<dbReference type="PROSITE" id="PS00012">
    <property type="entry name" value="PHOSPHOPANTETHEINE"/>
    <property type="match status" value="1"/>
</dbReference>
<keyword evidence="6" id="KW-1185">Reference proteome</keyword>
<dbReference type="Gene3D" id="3.30.559.10">
    <property type="entry name" value="Chloramphenicol acetyltransferase-like domain"/>
    <property type="match status" value="2"/>
</dbReference>
<comment type="caution">
    <text evidence="5">The sequence shown here is derived from an EMBL/GenBank/DDBJ whole genome shotgun (WGS) entry which is preliminary data.</text>
</comment>
<dbReference type="EMBL" id="JBHSEK010000011">
    <property type="protein sequence ID" value="MFC4491184.1"/>
    <property type="molecule type" value="Genomic_DNA"/>
</dbReference>
<proteinExistence type="predicted"/>
<dbReference type="PANTHER" id="PTHR45527:SF1">
    <property type="entry name" value="FATTY ACID SYNTHASE"/>
    <property type="match status" value="1"/>
</dbReference>
<dbReference type="RefSeq" id="WP_231461350.1">
    <property type="nucleotide sequence ID" value="NZ_JAJOHW010000030.1"/>
</dbReference>
<dbReference type="Pfam" id="PF00668">
    <property type="entry name" value="Condensation"/>
    <property type="match status" value="1"/>
</dbReference>
<gene>
    <name evidence="5" type="ORF">ACFO0R_16355</name>
</gene>
<name>A0ABV8ZWW4_9NEIS</name>
<dbReference type="SMART" id="SM00823">
    <property type="entry name" value="PKS_PP"/>
    <property type="match status" value="1"/>
</dbReference>
<dbReference type="InterPro" id="IPR036736">
    <property type="entry name" value="ACP-like_sf"/>
</dbReference>
<evidence type="ECO:0000259" key="4">
    <source>
        <dbReference type="PROSITE" id="PS50075"/>
    </source>
</evidence>
<dbReference type="Gene3D" id="3.30.559.30">
    <property type="entry name" value="Nonribosomal peptide synthetase, condensation domain"/>
    <property type="match status" value="1"/>
</dbReference>
<dbReference type="SUPFAM" id="SSF52777">
    <property type="entry name" value="CoA-dependent acyltransferases"/>
    <property type="match status" value="3"/>
</dbReference>
<feature type="domain" description="Carrier" evidence="4">
    <location>
        <begin position="192"/>
        <end position="267"/>
    </location>
</feature>
<keyword evidence="3" id="KW-0597">Phosphoprotein</keyword>
<dbReference type="InterPro" id="IPR020806">
    <property type="entry name" value="PKS_PP-bd"/>
</dbReference>
<keyword evidence="2" id="KW-0596">Phosphopantetheine</keyword>
<reference evidence="6" key="1">
    <citation type="journal article" date="2019" name="Int. J. Syst. Evol. Microbiol.">
        <title>The Global Catalogue of Microorganisms (GCM) 10K type strain sequencing project: providing services to taxonomists for standard genome sequencing and annotation.</title>
        <authorList>
            <consortium name="The Broad Institute Genomics Platform"/>
            <consortium name="The Broad Institute Genome Sequencing Center for Infectious Disease"/>
            <person name="Wu L."/>
            <person name="Ma J."/>
        </authorList>
    </citation>
    <scope>NUCLEOTIDE SEQUENCE [LARGE SCALE GENOMIC DNA]</scope>
    <source>
        <strain evidence="6">CGMCC 4.7608</strain>
    </source>
</reference>
<protein>
    <submittedName>
        <fullName evidence="5">Condensation domain-containing protein</fullName>
    </submittedName>
</protein>
<dbReference type="InterPro" id="IPR006162">
    <property type="entry name" value="Ppantetheine_attach_site"/>
</dbReference>
<organism evidence="5 6">
    <name type="scientific">Chromobacterium aquaticum</name>
    <dbReference type="NCBI Taxonomy" id="467180"/>
    <lineage>
        <taxon>Bacteria</taxon>
        <taxon>Pseudomonadati</taxon>
        <taxon>Pseudomonadota</taxon>
        <taxon>Betaproteobacteria</taxon>
        <taxon>Neisseriales</taxon>
        <taxon>Chromobacteriaceae</taxon>
        <taxon>Chromobacterium</taxon>
    </lineage>
</organism>
<accession>A0ABV8ZWW4</accession>
<dbReference type="Pfam" id="PF00550">
    <property type="entry name" value="PP-binding"/>
    <property type="match status" value="1"/>
</dbReference>
<evidence type="ECO:0000313" key="6">
    <source>
        <dbReference type="Proteomes" id="UP001595999"/>
    </source>
</evidence>
<dbReference type="InterPro" id="IPR023213">
    <property type="entry name" value="CAT-like_dom_sf"/>
</dbReference>
<evidence type="ECO:0000256" key="1">
    <source>
        <dbReference type="ARBA" id="ARBA00001957"/>
    </source>
</evidence>
<sequence>MSHPHPDIPSQRLSLSLHEEQCWLLQQQHPERLSRHVGAWRLDEQTDLALLTLALQQLIQARPELNARYEFSDDGDLCKSHVAGWHPCIAFPRIKEAELAERLLALRAAPWDAATQPPFQALIVHTEHSAVLALSLHPILEPAQPFNALADALAQGYQQLDTARRPLTLTPLPLQAGETGYHPPAAAQPAADGQDAVAATILAELRAVLAEPGMKPDDNFFDFGGHSLLATRIIGTLQSKHGIQIRFNDFFEAPTAAALAARATVSEQGRQAAPSAEVRQAPLALAQASLWRAYAAYDFGTIFNLPFALDFLDPVDENLFRLAFSDLLERHASLRTTFHEQDGAALQRSVPLAETGGYKWFWSSAESEGLTLADEAAHRFDLGRELPLRIRFLRHPATGRQTLSFLVHHMAIDEWSLNVMMDELALAYRARAAGQAPQWAAPAPSFHAFALEQQRHGVNPRHMDYWTTMLRGATPGLQLPDPAAPAAAPAQAAGFKAKWLEFKPEPGTQEAITAFAKRHDSSLFSVVYTAIALALHKLGDLPEIVIGTSSSGRTDAAYFDTVGYFTTMVAHRVRFDRRQSLGSLLKDVTLTINDSMAYADIPLELVQNALGMTPADGLLFDVYVQVHANNALNGALPAPDGGEIRYRQIDPDKSESMFGLQFEIMEDAHDGSLRLVITYRAERYSAAQLEAICATLHRLFALLSAGDASEQRLEELLG</sequence>
<dbReference type="InterPro" id="IPR009081">
    <property type="entry name" value="PP-bd_ACP"/>
</dbReference>
<dbReference type="PROSITE" id="PS50075">
    <property type="entry name" value="CARRIER"/>
    <property type="match status" value="1"/>
</dbReference>
<dbReference type="Gene3D" id="1.10.1200.10">
    <property type="entry name" value="ACP-like"/>
    <property type="match status" value="1"/>
</dbReference>
<evidence type="ECO:0000256" key="2">
    <source>
        <dbReference type="ARBA" id="ARBA00022450"/>
    </source>
</evidence>